<evidence type="ECO:0000259" key="1">
    <source>
        <dbReference type="Pfam" id="PF00144"/>
    </source>
</evidence>
<reference evidence="2" key="2">
    <citation type="submission" date="2020-09" db="EMBL/GenBank/DDBJ databases">
        <authorList>
            <person name="Sun Q."/>
            <person name="Ohkuma M."/>
        </authorList>
    </citation>
    <scope>NUCLEOTIDE SEQUENCE</scope>
    <source>
        <strain evidence="2">JCM 3172</strain>
    </source>
</reference>
<dbReference type="InterPro" id="IPR001466">
    <property type="entry name" value="Beta-lactam-related"/>
</dbReference>
<dbReference type="RefSeq" id="WP_019891842.1">
    <property type="nucleotide sequence ID" value="NZ_BMQQ01000042.1"/>
</dbReference>
<comment type="caution">
    <text evidence="2">The sequence shown here is derived from an EMBL/GenBank/DDBJ whole genome shotgun (WGS) entry which is preliminary data.</text>
</comment>
<sequence length="335" mass="35732">MTTADLTRLTQAAPGATAVTLAVLHGGQRHVWCHGTPAAGARPTTPATAYEIGSVTKTFTALLLAQLAAQGRVNLHDPIDAHLPRHHRPRTPGGAAITLLHLATHTSGLPRLPPGLLTRALPAYFTNPYAAYSEEEFHRCLPRTRVRHRPGTRLTYSNYGMALLGHTLAHATATPYPALLTETVCRPLGLTATHCGPPPTGQATGHRAGRPLPPFALPALPAAGALRTTAEDLLTYLHALLHPHTTPLTHALLAVQKPRLRAPRSRDHLCLAWNLRHVDGHTLLFHSGATRGFTVFAGFAPRTGTALAALANTGPRLGGRFVQCAYTTLKRLCGS</sequence>
<organism evidence="2 3">
    <name type="scientific">Streptomyces purpureus</name>
    <dbReference type="NCBI Taxonomy" id="1951"/>
    <lineage>
        <taxon>Bacteria</taxon>
        <taxon>Bacillati</taxon>
        <taxon>Actinomycetota</taxon>
        <taxon>Actinomycetes</taxon>
        <taxon>Kitasatosporales</taxon>
        <taxon>Streptomycetaceae</taxon>
        <taxon>Streptomyces</taxon>
    </lineage>
</organism>
<dbReference type="Gene3D" id="3.40.710.10">
    <property type="entry name" value="DD-peptidase/beta-lactamase superfamily"/>
    <property type="match status" value="1"/>
</dbReference>
<dbReference type="Pfam" id="PF00144">
    <property type="entry name" value="Beta-lactamase"/>
    <property type="match status" value="1"/>
</dbReference>
<evidence type="ECO:0000313" key="3">
    <source>
        <dbReference type="Proteomes" id="UP000619486"/>
    </source>
</evidence>
<dbReference type="Proteomes" id="UP000619486">
    <property type="component" value="Unassembled WGS sequence"/>
</dbReference>
<dbReference type="SUPFAM" id="SSF56601">
    <property type="entry name" value="beta-lactamase/transpeptidase-like"/>
    <property type="match status" value="1"/>
</dbReference>
<protein>
    <submittedName>
        <fullName evidence="2">Penicillin-binding protein</fullName>
    </submittedName>
</protein>
<accession>A0A918HGD6</accession>
<dbReference type="InterPro" id="IPR012338">
    <property type="entry name" value="Beta-lactam/transpept-like"/>
</dbReference>
<proteinExistence type="predicted"/>
<reference evidence="2" key="1">
    <citation type="journal article" date="2014" name="Int. J. Syst. Evol. Microbiol.">
        <title>Complete genome sequence of Corynebacterium casei LMG S-19264T (=DSM 44701T), isolated from a smear-ripened cheese.</title>
        <authorList>
            <consortium name="US DOE Joint Genome Institute (JGI-PGF)"/>
            <person name="Walter F."/>
            <person name="Albersmeier A."/>
            <person name="Kalinowski J."/>
            <person name="Ruckert C."/>
        </authorList>
    </citation>
    <scope>NUCLEOTIDE SEQUENCE</scope>
    <source>
        <strain evidence="2">JCM 3172</strain>
    </source>
</reference>
<dbReference type="EMBL" id="BMQQ01000042">
    <property type="protein sequence ID" value="GGT62632.1"/>
    <property type="molecule type" value="Genomic_DNA"/>
</dbReference>
<feature type="domain" description="Beta-lactamase-related" evidence="1">
    <location>
        <begin position="12"/>
        <end position="316"/>
    </location>
</feature>
<dbReference type="PANTHER" id="PTHR46825:SF7">
    <property type="entry name" value="D-ALANYL-D-ALANINE CARBOXYPEPTIDASE"/>
    <property type="match status" value="1"/>
</dbReference>
<dbReference type="InterPro" id="IPR050491">
    <property type="entry name" value="AmpC-like"/>
</dbReference>
<name>A0A918HGD6_9ACTN</name>
<gene>
    <name evidence="2" type="ORF">GCM10014713_65000</name>
</gene>
<evidence type="ECO:0000313" key="2">
    <source>
        <dbReference type="EMBL" id="GGT62632.1"/>
    </source>
</evidence>
<keyword evidence="3" id="KW-1185">Reference proteome</keyword>
<dbReference type="PANTHER" id="PTHR46825">
    <property type="entry name" value="D-ALANYL-D-ALANINE-CARBOXYPEPTIDASE/ENDOPEPTIDASE AMPH"/>
    <property type="match status" value="1"/>
</dbReference>
<dbReference type="AlphaFoldDB" id="A0A918HGD6"/>